<gene>
    <name evidence="2" type="ORF">KG103_13915</name>
</gene>
<name>A0ABX8D3T1_9CELL</name>
<proteinExistence type="predicted"/>
<reference evidence="2 3" key="1">
    <citation type="submission" date="2021-05" db="EMBL/GenBank/DDBJ databases">
        <title>Novel species in genus Cellulomonas.</title>
        <authorList>
            <person name="Zhang G."/>
        </authorList>
    </citation>
    <scope>NUCLEOTIDE SEQUENCE [LARGE SCALE GENOMIC DNA]</scope>
    <source>
        <strain evidence="3">zg-ZUI222</strain>
    </source>
</reference>
<protein>
    <submittedName>
        <fullName evidence="2">Uncharacterized protein</fullName>
    </submittedName>
</protein>
<dbReference type="EMBL" id="CP074405">
    <property type="protein sequence ID" value="QVI61555.1"/>
    <property type="molecule type" value="Genomic_DNA"/>
</dbReference>
<evidence type="ECO:0000256" key="1">
    <source>
        <dbReference type="SAM" id="MobiDB-lite"/>
    </source>
</evidence>
<dbReference type="Proteomes" id="UP000677804">
    <property type="component" value="Chromosome"/>
</dbReference>
<dbReference type="RefSeq" id="WP_207339133.1">
    <property type="nucleotide sequence ID" value="NZ_CP074405.1"/>
</dbReference>
<sequence>MHIYLRSTLPTARLAAGLALVTAGALLSAGGHLLPGALLLAAAGTTAVVHLHRPRRVQAPDVGPAARAPLVPTQRRAPQPRTGAGHQAVAGTGTAHPLGPGHDGPAPVPPGAGTPTDLRVLPHGALPRQRRPSAGS</sequence>
<evidence type="ECO:0000313" key="3">
    <source>
        <dbReference type="Proteomes" id="UP000677804"/>
    </source>
</evidence>
<feature type="region of interest" description="Disordered" evidence="1">
    <location>
        <begin position="58"/>
        <end position="136"/>
    </location>
</feature>
<accession>A0ABX8D3T1</accession>
<evidence type="ECO:0000313" key="2">
    <source>
        <dbReference type="EMBL" id="QVI61555.1"/>
    </source>
</evidence>
<organism evidence="2 3">
    <name type="scientific">Cellulomonas wangleii</name>
    <dbReference type="NCBI Taxonomy" id="2816956"/>
    <lineage>
        <taxon>Bacteria</taxon>
        <taxon>Bacillati</taxon>
        <taxon>Actinomycetota</taxon>
        <taxon>Actinomycetes</taxon>
        <taxon>Micrococcales</taxon>
        <taxon>Cellulomonadaceae</taxon>
        <taxon>Cellulomonas</taxon>
    </lineage>
</organism>
<keyword evidence="3" id="KW-1185">Reference proteome</keyword>